<accession>B4CVQ9</accession>
<comment type="caution">
    <text evidence="2">The sequence shown here is derived from an EMBL/GenBank/DDBJ whole genome shotgun (WGS) entry which is preliminary data.</text>
</comment>
<organism evidence="2 3">
    <name type="scientific">Chthoniobacter flavus Ellin428</name>
    <dbReference type="NCBI Taxonomy" id="497964"/>
    <lineage>
        <taxon>Bacteria</taxon>
        <taxon>Pseudomonadati</taxon>
        <taxon>Verrucomicrobiota</taxon>
        <taxon>Spartobacteria</taxon>
        <taxon>Chthoniobacterales</taxon>
        <taxon>Chthoniobacteraceae</taxon>
        <taxon>Chthoniobacter</taxon>
    </lineage>
</organism>
<dbReference type="Proteomes" id="UP000005824">
    <property type="component" value="Unassembled WGS sequence"/>
</dbReference>
<sequence precursor="true">MKSVSAYILQMSAIGSLLIALSCAVCHAVDLDPELAKYTTEFDPELANHPALAPEECAKQSPGQMYQRLVEANERLGDPFRVNGISSLAGEDQFYLAYPHELRIKTDHDYPQIKAFRKPLLKSFQFCMQYVAELYHYTSVRHEHARVPGRVEWILFQGGRTDFQSVEESEWQPFTNYEPALIERIGVAMGRAMLNPEDPDYPFDTKTRPFLTKCLASLAEAECQMTGISLVEFSTFAKPGYTLNRNSITSPSFTTYSLPSMRSLPASRALA</sequence>
<dbReference type="AlphaFoldDB" id="B4CVQ9"/>
<reference evidence="2 3" key="1">
    <citation type="journal article" date="2011" name="J. Bacteriol.">
        <title>Genome sequence of Chthoniobacter flavus Ellin428, an aerobic heterotrophic soil bacterium.</title>
        <authorList>
            <person name="Kant R."/>
            <person name="van Passel M.W."/>
            <person name="Palva A."/>
            <person name="Lucas S."/>
            <person name="Lapidus A."/>
            <person name="Glavina Del Rio T."/>
            <person name="Dalin E."/>
            <person name="Tice H."/>
            <person name="Bruce D."/>
            <person name="Goodwin L."/>
            <person name="Pitluck S."/>
            <person name="Larimer F.W."/>
            <person name="Land M.L."/>
            <person name="Hauser L."/>
            <person name="Sangwan P."/>
            <person name="de Vos W.M."/>
            <person name="Janssen P.H."/>
            <person name="Smidt H."/>
        </authorList>
    </citation>
    <scope>NUCLEOTIDE SEQUENCE [LARGE SCALE GENOMIC DNA]</scope>
    <source>
        <strain evidence="2 3">Ellin428</strain>
    </source>
</reference>
<keyword evidence="1" id="KW-0732">Signal</keyword>
<feature type="signal peptide" evidence="1">
    <location>
        <begin position="1"/>
        <end position="28"/>
    </location>
</feature>
<dbReference type="RefSeq" id="WP_006978073.1">
    <property type="nucleotide sequence ID" value="NZ_ABVL01000002.1"/>
</dbReference>
<evidence type="ECO:0000313" key="2">
    <source>
        <dbReference type="EMBL" id="EDY21501.1"/>
    </source>
</evidence>
<evidence type="ECO:0000313" key="3">
    <source>
        <dbReference type="Proteomes" id="UP000005824"/>
    </source>
</evidence>
<keyword evidence="3" id="KW-1185">Reference proteome</keyword>
<feature type="chain" id="PRO_5002802152" evidence="1">
    <location>
        <begin position="29"/>
        <end position="271"/>
    </location>
</feature>
<protein>
    <submittedName>
        <fullName evidence="2">Uncharacterized protein</fullName>
    </submittedName>
</protein>
<dbReference type="InParanoid" id="B4CVQ9"/>
<name>B4CVQ9_9BACT</name>
<proteinExistence type="predicted"/>
<dbReference type="PROSITE" id="PS51257">
    <property type="entry name" value="PROKAR_LIPOPROTEIN"/>
    <property type="match status" value="1"/>
</dbReference>
<evidence type="ECO:0000256" key="1">
    <source>
        <dbReference type="SAM" id="SignalP"/>
    </source>
</evidence>
<gene>
    <name evidence="2" type="ORF">CfE428DRAFT_0746</name>
</gene>
<dbReference type="EMBL" id="ABVL01000002">
    <property type="protein sequence ID" value="EDY21501.1"/>
    <property type="molecule type" value="Genomic_DNA"/>
</dbReference>